<dbReference type="GO" id="GO:0005886">
    <property type="term" value="C:plasma membrane"/>
    <property type="evidence" value="ECO:0007669"/>
    <property type="project" value="UniProtKB-SubCell"/>
</dbReference>
<dbReference type="PANTHER" id="PTHR30213:SF1">
    <property type="entry name" value="INNER MEMBRANE PROTEIN YHJD"/>
    <property type="match status" value="1"/>
</dbReference>
<dbReference type="OrthoDB" id="4127374at2"/>
<keyword evidence="3 7" id="KW-0812">Transmembrane</keyword>
<feature type="transmembrane region" description="Helical" evidence="7">
    <location>
        <begin position="217"/>
        <end position="235"/>
    </location>
</feature>
<keyword evidence="5 7" id="KW-0472">Membrane</keyword>
<comment type="subcellular location">
    <subcellularLocation>
        <location evidence="1">Cell membrane</location>
        <topology evidence="1">Multi-pass membrane protein</topology>
    </subcellularLocation>
</comment>
<accession>A0A4U3MED0</accession>
<feature type="compositionally biased region" description="Polar residues" evidence="6">
    <location>
        <begin position="309"/>
        <end position="318"/>
    </location>
</feature>
<evidence type="ECO:0000256" key="4">
    <source>
        <dbReference type="ARBA" id="ARBA00022989"/>
    </source>
</evidence>
<gene>
    <name evidence="8" type="ORF">FDA94_17270</name>
</gene>
<evidence type="ECO:0000256" key="5">
    <source>
        <dbReference type="ARBA" id="ARBA00023136"/>
    </source>
</evidence>
<dbReference type="PANTHER" id="PTHR30213">
    <property type="entry name" value="INNER MEMBRANE PROTEIN YHJD"/>
    <property type="match status" value="1"/>
</dbReference>
<dbReference type="Proteomes" id="UP000308705">
    <property type="component" value="Unassembled WGS sequence"/>
</dbReference>
<evidence type="ECO:0000256" key="7">
    <source>
        <dbReference type="SAM" id="Phobius"/>
    </source>
</evidence>
<feature type="region of interest" description="Disordered" evidence="6">
    <location>
        <begin position="295"/>
        <end position="318"/>
    </location>
</feature>
<dbReference type="Pfam" id="PF03631">
    <property type="entry name" value="Virul_fac_BrkB"/>
    <property type="match status" value="1"/>
</dbReference>
<dbReference type="AlphaFoldDB" id="A0A4U3MED0"/>
<feature type="transmembrane region" description="Helical" evidence="7">
    <location>
        <begin position="247"/>
        <end position="272"/>
    </location>
</feature>
<feature type="transmembrane region" description="Helical" evidence="7">
    <location>
        <begin position="137"/>
        <end position="162"/>
    </location>
</feature>
<keyword evidence="2" id="KW-1003">Cell membrane</keyword>
<proteinExistence type="predicted"/>
<feature type="transmembrane region" description="Helical" evidence="7">
    <location>
        <begin position="182"/>
        <end position="205"/>
    </location>
</feature>
<evidence type="ECO:0000256" key="6">
    <source>
        <dbReference type="SAM" id="MobiDB-lite"/>
    </source>
</evidence>
<evidence type="ECO:0000313" key="8">
    <source>
        <dbReference type="EMBL" id="TKK87575.1"/>
    </source>
</evidence>
<comment type="caution">
    <text evidence="8">The sequence shown here is derived from an EMBL/GenBank/DDBJ whole genome shotgun (WGS) entry which is preliminary data.</text>
</comment>
<evidence type="ECO:0000313" key="9">
    <source>
        <dbReference type="Proteomes" id="UP000308705"/>
    </source>
</evidence>
<dbReference type="EMBL" id="SZQA01000015">
    <property type="protein sequence ID" value="TKK87575.1"/>
    <property type="molecule type" value="Genomic_DNA"/>
</dbReference>
<protein>
    <submittedName>
        <fullName evidence="8">YihY/virulence factor BrkB family protein</fullName>
    </submittedName>
</protein>
<organism evidence="8 9">
    <name type="scientific">Herbidospora galbida</name>
    <dbReference type="NCBI Taxonomy" id="2575442"/>
    <lineage>
        <taxon>Bacteria</taxon>
        <taxon>Bacillati</taxon>
        <taxon>Actinomycetota</taxon>
        <taxon>Actinomycetes</taxon>
        <taxon>Streptosporangiales</taxon>
        <taxon>Streptosporangiaceae</taxon>
        <taxon>Herbidospora</taxon>
    </lineage>
</organism>
<evidence type="ECO:0000256" key="3">
    <source>
        <dbReference type="ARBA" id="ARBA00022692"/>
    </source>
</evidence>
<evidence type="ECO:0000256" key="1">
    <source>
        <dbReference type="ARBA" id="ARBA00004651"/>
    </source>
</evidence>
<feature type="transmembrane region" description="Helical" evidence="7">
    <location>
        <begin position="97"/>
        <end position="116"/>
    </location>
</feature>
<keyword evidence="4 7" id="KW-1133">Transmembrane helix</keyword>
<sequence length="318" mass="33874">MRVSRWNGLRLSDLRRRPWLDHHVRAVLRFDQADGGRLSAGMTYYAFFAIFALALLAFVIMGHVWDTPGALTQVADYLADTFPRLDVAALRDARDTAGWIALFGLPLTGLFWVDSMRSSSRAVWGLNEYPGRFLTRWLIDLGVLAALGLLLAASLALSFGAQSALLWVTGHTVGPDAPAARFALQAAAFGLGFAVNLLLSAALLTLAPRLRLSPRRVIGPALIITVGLEVLKSAGQLYFNLSSSNPAYTVVAGAVGMLLFLKLLNVLILYAAAHAATSGHGTVVDLATGLHVRPAASSPDHAAPIRPDSSGSLSTPAQ</sequence>
<keyword evidence="9" id="KW-1185">Reference proteome</keyword>
<evidence type="ECO:0000256" key="2">
    <source>
        <dbReference type="ARBA" id="ARBA00022475"/>
    </source>
</evidence>
<feature type="transmembrane region" description="Helical" evidence="7">
    <location>
        <begin position="44"/>
        <end position="65"/>
    </location>
</feature>
<name>A0A4U3MED0_9ACTN</name>
<reference evidence="8 9" key="1">
    <citation type="submission" date="2019-04" db="EMBL/GenBank/DDBJ databases">
        <title>Herbidospora sp. NEAU-GS14.nov., a novel actinomycete isolated from soil.</title>
        <authorList>
            <person name="Han L."/>
        </authorList>
    </citation>
    <scope>NUCLEOTIDE SEQUENCE [LARGE SCALE GENOMIC DNA]</scope>
    <source>
        <strain evidence="8 9">NEAU-GS14</strain>
    </source>
</reference>
<dbReference type="InterPro" id="IPR017039">
    <property type="entry name" value="Virul_fac_BrkB"/>
</dbReference>